<keyword evidence="13" id="KW-1185">Reference proteome</keyword>
<reference evidence="11" key="2">
    <citation type="submission" date="2017-06" db="EMBL/GenBank/DDBJ databases">
        <title>WGS assembly of Brachypodium distachyon.</title>
        <authorList>
            <consortium name="The International Brachypodium Initiative"/>
            <person name="Lucas S."/>
            <person name="Harmon-Smith M."/>
            <person name="Lail K."/>
            <person name="Tice H."/>
            <person name="Grimwood J."/>
            <person name="Bruce D."/>
            <person name="Barry K."/>
            <person name="Shu S."/>
            <person name="Lindquist E."/>
            <person name="Wang M."/>
            <person name="Pitluck S."/>
            <person name="Vogel J.P."/>
            <person name="Garvin D.F."/>
            <person name="Mockler T.C."/>
            <person name="Schmutz J."/>
            <person name="Rokhsar D."/>
            <person name="Bevan M.W."/>
        </authorList>
    </citation>
    <scope>NUCLEOTIDE SEQUENCE</scope>
    <source>
        <strain evidence="11">Bd21</strain>
    </source>
</reference>
<keyword evidence="5" id="KW-0999">Mitochondrion inner membrane</keyword>
<evidence type="ECO:0000256" key="4">
    <source>
        <dbReference type="ARBA" id="ARBA00022692"/>
    </source>
</evidence>
<feature type="region of interest" description="Disordered" evidence="9">
    <location>
        <begin position="1"/>
        <end position="43"/>
    </location>
</feature>
<dbReference type="InParanoid" id="A0A0Q3KTT8"/>
<dbReference type="EnsemblPlants" id="KQK14529">
    <property type="protein sequence ID" value="KQK14529"/>
    <property type="gene ID" value="BRADI_1g17046v3"/>
</dbReference>
<feature type="compositionally biased region" description="Low complexity" evidence="9">
    <location>
        <begin position="1"/>
        <end position="11"/>
    </location>
</feature>
<keyword evidence="6 10" id="KW-1133">Transmembrane helix</keyword>
<keyword evidence="8 10" id="KW-0472">Membrane</keyword>
<feature type="transmembrane region" description="Helical" evidence="10">
    <location>
        <begin position="42"/>
        <end position="61"/>
    </location>
</feature>
<evidence type="ECO:0000256" key="2">
    <source>
        <dbReference type="ARBA" id="ARBA00004273"/>
    </source>
</evidence>
<evidence type="ECO:0000313" key="11">
    <source>
        <dbReference type="EMBL" id="KQK14529.2"/>
    </source>
</evidence>
<name>A0A0Q3KTT8_BRADI</name>
<evidence type="ECO:0000256" key="1">
    <source>
        <dbReference type="ARBA" id="ARBA00002480"/>
    </source>
</evidence>
<evidence type="ECO:0000256" key="7">
    <source>
        <dbReference type="ARBA" id="ARBA00023128"/>
    </source>
</evidence>
<dbReference type="Proteomes" id="UP000008810">
    <property type="component" value="Chromosome 1"/>
</dbReference>
<reference evidence="12" key="3">
    <citation type="submission" date="2018-08" db="UniProtKB">
        <authorList>
            <consortium name="EnsemblPlants"/>
        </authorList>
    </citation>
    <scope>IDENTIFICATION</scope>
    <source>
        <strain evidence="12">cv. Bd21</strain>
    </source>
</reference>
<keyword evidence="4 10" id="KW-0812">Transmembrane</keyword>
<evidence type="ECO:0000256" key="3">
    <source>
        <dbReference type="ARBA" id="ARBA00009591"/>
    </source>
</evidence>
<proteinExistence type="inferred from homology"/>
<evidence type="ECO:0000256" key="8">
    <source>
        <dbReference type="ARBA" id="ARBA00023136"/>
    </source>
</evidence>
<reference evidence="11 12" key="1">
    <citation type="journal article" date="2010" name="Nature">
        <title>Genome sequencing and analysis of the model grass Brachypodium distachyon.</title>
        <authorList>
            <consortium name="International Brachypodium Initiative"/>
        </authorList>
    </citation>
    <scope>NUCLEOTIDE SEQUENCE [LARGE SCALE GENOMIC DNA]</scope>
    <source>
        <strain evidence="11 12">Bd21</strain>
    </source>
</reference>
<gene>
    <name evidence="11" type="ORF">BRADI_1g17046v3</name>
</gene>
<dbReference type="PANTHER" id="PTHR34372">
    <property type="entry name" value="CYTOCHROME C OXIDASE SUBUNIT 5C-2-RELATED"/>
    <property type="match status" value="1"/>
</dbReference>
<dbReference type="PANTHER" id="PTHR34372:SF2">
    <property type="entry name" value="CYTOCHROME C OXIDASE SUBUNIT 5C-2-RELATED"/>
    <property type="match status" value="1"/>
</dbReference>
<evidence type="ECO:0000256" key="6">
    <source>
        <dbReference type="ARBA" id="ARBA00022989"/>
    </source>
</evidence>
<comment type="subcellular location">
    <subcellularLocation>
        <location evidence="2">Mitochondrion inner membrane</location>
    </subcellularLocation>
</comment>
<comment type="function">
    <text evidence="1">This protein is one of the nuclear-coded polypeptide chains of cytochrome c oxidase, the terminal oxidase in mitochondrial electron transport.</text>
</comment>
<dbReference type="STRING" id="15368.A0A0Q3KTT8"/>
<dbReference type="InterPro" id="IPR008432">
    <property type="entry name" value="COX5C"/>
</dbReference>
<evidence type="ECO:0000256" key="5">
    <source>
        <dbReference type="ARBA" id="ARBA00022792"/>
    </source>
</evidence>
<organism evidence="11">
    <name type="scientific">Brachypodium distachyon</name>
    <name type="common">Purple false brome</name>
    <name type="synonym">Trachynia distachya</name>
    <dbReference type="NCBI Taxonomy" id="15368"/>
    <lineage>
        <taxon>Eukaryota</taxon>
        <taxon>Viridiplantae</taxon>
        <taxon>Streptophyta</taxon>
        <taxon>Embryophyta</taxon>
        <taxon>Tracheophyta</taxon>
        <taxon>Spermatophyta</taxon>
        <taxon>Magnoliopsida</taxon>
        <taxon>Liliopsida</taxon>
        <taxon>Poales</taxon>
        <taxon>Poaceae</taxon>
        <taxon>BOP clade</taxon>
        <taxon>Pooideae</taxon>
        <taxon>Stipodae</taxon>
        <taxon>Brachypodieae</taxon>
        <taxon>Brachypodium</taxon>
    </lineage>
</organism>
<dbReference type="OrthoDB" id="506921at2759"/>
<accession>A0A0Q3KTT8</accession>
<sequence length="138" mass="15478">MGSRSSRTSTSRHIEQRYAEQQLSGSLSRAGRGQDRGGGGGAASAAAMELVFPAMAFGLLLDEERRREGKRIENEERRERNGRGRKWGPSVVKEIFIGLTLGLVAGGMWKMHHWNEQRKTRSFYDMLDKGQISVVVQE</sequence>
<evidence type="ECO:0000313" key="12">
    <source>
        <dbReference type="EnsemblPlants" id="KQK14529"/>
    </source>
</evidence>
<dbReference type="EMBL" id="CM000880">
    <property type="protein sequence ID" value="KQK14529.2"/>
    <property type="molecule type" value="Genomic_DNA"/>
</dbReference>
<evidence type="ECO:0008006" key="14">
    <source>
        <dbReference type="Google" id="ProtNLM"/>
    </source>
</evidence>
<evidence type="ECO:0000313" key="13">
    <source>
        <dbReference type="Proteomes" id="UP000008810"/>
    </source>
</evidence>
<evidence type="ECO:0000256" key="10">
    <source>
        <dbReference type="SAM" id="Phobius"/>
    </source>
</evidence>
<evidence type="ECO:0000256" key="9">
    <source>
        <dbReference type="SAM" id="MobiDB-lite"/>
    </source>
</evidence>
<feature type="transmembrane region" description="Helical" evidence="10">
    <location>
        <begin position="87"/>
        <end position="109"/>
    </location>
</feature>
<dbReference type="GO" id="GO:0005743">
    <property type="term" value="C:mitochondrial inner membrane"/>
    <property type="evidence" value="ECO:0007669"/>
    <property type="project" value="UniProtKB-SubCell"/>
</dbReference>
<dbReference type="Gramene" id="KQK14529">
    <property type="protein sequence ID" value="KQK14529"/>
    <property type="gene ID" value="BRADI_1g17046v3"/>
</dbReference>
<protein>
    <recommendedName>
        <fullName evidence="14">Cytochrome c oxidase subunit 5C</fullName>
    </recommendedName>
</protein>
<comment type="similarity">
    <text evidence="3">Belongs to the cytochrome c oxidase subunit 5C family.</text>
</comment>
<dbReference type="AlphaFoldDB" id="A0A0Q3KTT8"/>
<keyword evidence="7" id="KW-0496">Mitochondrion</keyword>